<dbReference type="PANTHER" id="PTHR11933:SF5">
    <property type="entry name" value="MITOCHONDRIAL TRNA-SPECIFIC 2-THIOURIDYLASE 1"/>
    <property type="match status" value="1"/>
</dbReference>
<dbReference type="Pfam" id="PF03054">
    <property type="entry name" value="tRNA_Me_trans"/>
    <property type="match status" value="1"/>
</dbReference>
<dbReference type="SUPFAM" id="SSF52402">
    <property type="entry name" value="Adenine nucleotide alpha hydrolases-like"/>
    <property type="match status" value="1"/>
</dbReference>
<dbReference type="InterPro" id="IPR014729">
    <property type="entry name" value="Rossmann-like_a/b/a_fold"/>
</dbReference>
<evidence type="ECO:0000313" key="1">
    <source>
        <dbReference type="EMBL" id="SVE27492.1"/>
    </source>
</evidence>
<gene>
    <name evidence="1" type="ORF">METZ01_LOCUS480346</name>
</gene>
<dbReference type="PANTHER" id="PTHR11933">
    <property type="entry name" value="TRNA 5-METHYLAMINOMETHYL-2-THIOURIDYLATE -METHYLTRANSFERASE"/>
    <property type="match status" value="1"/>
</dbReference>
<proteinExistence type="predicted"/>
<dbReference type="EMBL" id="UINC01206045">
    <property type="protein sequence ID" value="SVE27492.1"/>
    <property type="molecule type" value="Genomic_DNA"/>
</dbReference>
<organism evidence="1">
    <name type="scientific">marine metagenome</name>
    <dbReference type="NCBI Taxonomy" id="408172"/>
    <lineage>
        <taxon>unclassified sequences</taxon>
        <taxon>metagenomes</taxon>
        <taxon>ecological metagenomes</taxon>
    </lineage>
</organism>
<name>A0A383C5K8_9ZZZZ</name>
<feature type="non-terminal residue" evidence="1">
    <location>
        <position position="125"/>
    </location>
</feature>
<dbReference type="Gene3D" id="3.40.50.620">
    <property type="entry name" value="HUPs"/>
    <property type="match status" value="1"/>
</dbReference>
<protein>
    <submittedName>
        <fullName evidence="1">Uncharacterized protein</fullName>
    </submittedName>
</protein>
<accession>A0A383C5K8</accession>
<dbReference type="GO" id="GO:0002143">
    <property type="term" value="P:tRNA wobble position uridine thiolation"/>
    <property type="evidence" value="ECO:0007669"/>
    <property type="project" value="TreeGrafter"/>
</dbReference>
<reference evidence="1" key="1">
    <citation type="submission" date="2018-05" db="EMBL/GenBank/DDBJ databases">
        <authorList>
            <person name="Lanie J.A."/>
            <person name="Ng W.-L."/>
            <person name="Kazmierczak K.M."/>
            <person name="Andrzejewski T.M."/>
            <person name="Davidsen T.M."/>
            <person name="Wayne K.J."/>
            <person name="Tettelin H."/>
            <person name="Glass J.I."/>
            <person name="Rusch D."/>
            <person name="Podicherti R."/>
            <person name="Tsui H.-C.T."/>
            <person name="Winkler M.E."/>
        </authorList>
    </citation>
    <scope>NUCLEOTIDE SEQUENCE</scope>
</reference>
<sequence length="125" mass="13617">MSGGVDSSVALLKIVEMGYDAIGVTMKLWEYRDVGGNLLDDSNCCSVGAINNAKLVCDRLNVPHYTLDFTDVFQTSVVDNFADEYLAGRTPNPCVRCNSLVKWDAFVQQADKLGAAYIATGHYAK</sequence>
<dbReference type="AlphaFoldDB" id="A0A383C5K8"/>